<dbReference type="Proteomes" id="UP000635983">
    <property type="component" value="Unassembled WGS sequence"/>
</dbReference>
<protein>
    <submittedName>
        <fullName evidence="1">Uncharacterized protein</fullName>
    </submittedName>
</protein>
<keyword evidence="2" id="KW-1185">Reference proteome</keyword>
<dbReference type="RefSeq" id="WP_188981660.1">
    <property type="nucleotide sequence ID" value="NZ_BMPO01000001.1"/>
</dbReference>
<name>A0A917PKI7_9PSED</name>
<comment type="caution">
    <text evidence="1">The sequence shown here is derived from an EMBL/GenBank/DDBJ whole genome shotgun (WGS) entry which is preliminary data.</text>
</comment>
<evidence type="ECO:0000313" key="1">
    <source>
        <dbReference type="EMBL" id="GGJ82941.1"/>
    </source>
</evidence>
<evidence type="ECO:0000313" key="2">
    <source>
        <dbReference type="Proteomes" id="UP000635983"/>
    </source>
</evidence>
<dbReference type="AlphaFoldDB" id="A0A917PKI7"/>
<reference evidence="1" key="1">
    <citation type="journal article" date="2014" name="Int. J. Syst. Evol. Microbiol.">
        <title>Complete genome sequence of Corynebacterium casei LMG S-19264T (=DSM 44701T), isolated from a smear-ripened cheese.</title>
        <authorList>
            <consortium name="US DOE Joint Genome Institute (JGI-PGF)"/>
            <person name="Walter F."/>
            <person name="Albersmeier A."/>
            <person name="Kalinowski J."/>
            <person name="Ruckert C."/>
        </authorList>
    </citation>
    <scope>NUCLEOTIDE SEQUENCE</scope>
    <source>
        <strain evidence="1">JCM 30078</strain>
    </source>
</reference>
<organism evidence="1 2">
    <name type="scientific">Pseudomonas matsuisoli</name>
    <dbReference type="NCBI Taxonomy" id="1515666"/>
    <lineage>
        <taxon>Bacteria</taxon>
        <taxon>Pseudomonadati</taxon>
        <taxon>Pseudomonadota</taxon>
        <taxon>Gammaproteobacteria</taxon>
        <taxon>Pseudomonadales</taxon>
        <taxon>Pseudomonadaceae</taxon>
        <taxon>Pseudomonas</taxon>
    </lineage>
</organism>
<gene>
    <name evidence="1" type="ORF">GCM10009304_06230</name>
</gene>
<dbReference type="EMBL" id="BMPO01000001">
    <property type="protein sequence ID" value="GGJ82941.1"/>
    <property type="molecule type" value="Genomic_DNA"/>
</dbReference>
<accession>A0A917PKI7</accession>
<proteinExistence type="predicted"/>
<reference evidence="1" key="2">
    <citation type="submission" date="2020-09" db="EMBL/GenBank/DDBJ databases">
        <authorList>
            <person name="Sun Q."/>
            <person name="Ohkuma M."/>
        </authorList>
    </citation>
    <scope>NUCLEOTIDE SEQUENCE</scope>
    <source>
        <strain evidence="1">JCM 30078</strain>
    </source>
</reference>
<sequence>MAIDEARLETLLLQVQSQGDAVGDVTDAGYREAFIAAKEALEMLIDERENWRQMVARATEEFQGDEGI</sequence>